<accession>A0A0H2RFP5</accession>
<feature type="transmembrane region" description="Helical" evidence="3">
    <location>
        <begin position="351"/>
        <end position="373"/>
    </location>
</feature>
<gene>
    <name evidence="5" type="ORF">SCHPADRAFT_944511</name>
</gene>
<dbReference type="PANTHER" id="PTHR31082:SF4">
    <property type="entry name" value="PHEROMONE-REGULATED MEMBRANE PROTEIN 10"/>
    <property type="match status" value="1"/>
</dbReference>
<dbReference type="InterPro" id="IPR051361">
    <property type="entry name" value="ThrE/Ser_Exporter"/>
</dbReference>
<comment type="similarity">
    <text evidence="1">Belongs to the ThrE exporter (TC 2.A.79) family.</text>
</comment>
<sequence length="631" mass="69579">MTSNTELRNRHEGSREANIRQNYTDARHAENIPDISGPWKEEKACDCSSPSSDPNVHTVEKELNSAWPPANGDGASPLASDRGETHGFLYSTILHPISNYFMALWRKPEPIPCTISQLLVQAATTASAPLCPIAATMRPMASHKKSRINFYRTDFPSQKELYQNQLNKKKPRKSDVYKRMHKQTFRANCGTYEENRDFVLTFATALMRYGAPPHRIQSAIENAGRCVGLSVTCCFIAVVSFISIRDPETDVHQLKIIKQPLGFDLDRSLKTHRIYLRVYRDEISPKEGTAALSDLLGRPARYTWWQVSLWAAFCSFTVCPIVFSGSALDMAICFPLGFAVTALEYIPGNTLYINIYEVLTTAVTAFIAAALASTKRVCYSAVLTSSIVWLLPGYTLTLGALEITSVQSMLTGAARVVFVVIFAISLGLGITMGTSLYALIDTSFENFVADYKCVDVHDVNGPWWQRQVNPWFGFIIAPLCAAGYLSRMHLTPKQEVFHVGLFIACAAFGVGTILPILIPNQPNICYALEAFIVGLLANIYGKYFHGAPYIVMVVATIFLVPSALKVGNGGLYVSVSQEIHGQAADSYLSGFQIAMTMVSLSISLAVGLCLSVFLIHPNHASRRKLGLAFSF</sequence>
<organism evidence="5 6">
    <name type="scientific">Schizopora paradoxa</name>
    <dbReference type="NCBI Taxonomy" id="27342"/>
    <lineage>
        <taxon>Eukaryota</taxon>
        <taxon>Fungi</taxon>
        <taxon>Dikarya</taxon>
        <taxon>Basidiomycota</taxon>
        <taxon>Agaricomycotina</taxon>
        <taxon>Agaricomycetes</taxon>
        <taxon>Hymenochaetales</taxon>
        <taxon>Schizoporaceae</taxon>
        <taxon>Schizopora</taxon>
    </lineage>
</organism>
<feature type="transmembrane region" description="Helical" evidence="3">
    <location>
        <begin position="497"/>
        <end position="518"/>
    </location>
</feature>
<feature type="domain" description="Threonine/serine exporter-like N-terminal" evidence="4">
    <location>
        <begin position="197"/>
        <end position="437"/>
    </location>
</feature>
<dbReference type="Pfam" id="PF06738">
    <property type="entry name" value="ThrE"/>
    <property type="match status" value="1"/>
</dbReference>
<feature type="transmembrane region" description="Helical" evidence="3">
    <location>
        <begin position="593"/>
        <end position="615"/>
    </location>
</feature>
<dbReference type="Proteomes" id="UP000053477">
    <property type="component" value="Unassembled WGS sequence"/>
</dbReference>
<dbReference type="InterPro" id="IPR010619">
    <property type="entry name" value="ThrE-like_N"/>
</dbReference>
<evidence type="ECO:0000259" key="4">
    <source>
        <dbReference type="Pfam" id="PF06738"/>
    </source>
</evidence>
<proteinExistence type="inferred from homology"/>
<keyword evidence="3" id="KW-1133">Transmembrane helix</keyword>
<dbReference type="STRING" id="27342.A0A0H2RFP5"/>
<dbReference type="PANTHER" id="PTHR31082">
    <property type="entry name" value="PHEROMONE-REGULATED MEMBRANE PROTEIN 10"/>
    <property type="match status" value="1"/>
</dbReference>
<evidence type="ECO:0000313" key="6">
    <source>
        <dbReference type="Proteomes" id="UP000053477"/>
    </source>
</evidence>
<keyword evidence="6" id="KW-1185">Reference proteome</keyword>
<dbReference type="EMBL" id="KQ086094">
    <property type="protein sequence ID" value="KLO08368.1"/>
    <property type="molecule type" value="Genomic_DNA"/>
</dbReference>
<feature type="compositionally biased region" description="Basic and acidic residues" evidence="2">
    <location>
        <begin position="7"/>
        <end position="18"/>
    </location>
</feature>
<keyword evidence="3" id="KW-0812">Transmembrane</keyword>
<dbReference type="InParanoid" id="A0A0H2RFP5"/>
<evidence type="ECO:0000313" key="5">
    <source>
        <dbReference type="EMBL" id="KLO08368.1"/>
    </source>
</evidence>
<reference evidence="5 6" key="1">
    <citation type="submission" date="2015-04" db="EMBL/GenBank/DDBJ databases">
        <title>Complete genome sequence of Schizopora paradoxa KUC8140, a cosmopolitan wood degrader in East Asia.</title>
        <authorList>
            <consortium name="DOE Joint Genome Institute"/>
            <person name="Min B."/>
            <person name="Park H."/>
            <person name="Jang Y."/>
            <person name="Kim J.-J."/>
            <person name="Kim K.H."/>
            <person name="Pangilinan J."/>
            <person name="Lipzen A."/>
            <person name="Riley R."/>
            <person name="Grigoriev I.V."/>
            <person name="Spatafora J.W."/>
            <person name="Choi I.-G."/>
        </authorList>
    </citation>
    <scope>NUCLEOTIDE SEQUENCE [LARGE SCALE GENOMIC DNA]</scope>
    <source>
        <strain evidence="5 6">KUC8140</strain>
    </source>
</reference>
<dbReference type="OrthoDB" id="413008at2759"/>
<feature type="region of interest" description="Disordered" evidence="2">
    <location>
        <begin position="1"/>
        <end position="58"/>
    </location>
</feature>
<protein>
    <recommendedName>
        <fullName evidence="4">Threonine/serine exporter-like N-terminal domain-containing protein</fullName>
    </recommendedName>
</protein>
<evidence type="ECO:0000256" key="3">
    <source>
        <dbReference type="SAM" id="Phobius"/>
    </source>
</evidence>
<feature type="transmembrane region" description="Helical" evidence="3">
    <location>
        <begin position="309"/>
        <end position="339"/>
    </location>
</feature>
<dbReference type="AlphaFoldDB" id="A0A0H2RFP5"/>
<feature type="transmembrane region" description="Helical" evidence="3">
    <location>
        <begin position="524"/>
        <end position="540"/>
    </location>
</feature>
<name>A0A0H2RFP5_9AGAM</name>
<keyword evidence="3" id="KW-0472">Membrane</keyword>
<evidence type="ECO:0000256" key="1">
    <source>
        <dbReference type="ARBA" id="ARBA00034125"/>
    </source>
</evidence>
<feature type="transmembrane region" description="Helical" evidence="3">
    <location>
        <begin position="379"/>
        <end position="401"/>
    </location>
</feature>
<dbReference type="GO" id="GO:0022857">
    <property type="term" value="F:transmembrane transporter activity"/>
    <property type="evidence" value="ECO:0007669"/>
    <property type="project" value="InterPro"/>
</dbReference>
<feature type="transmembrane region" description="Helical" evidence="3">
    <location>
        <begin position="547"/>
        <end position="564"/>
    </location>
</feature>
<feature type="transmembrane region" description="Helical" evidence="3">
    <location>
        <begin position="413"/>
        <end position="440"/>
    </location>
</feature>
<evidence type="ECO:0000256" key="2">
    <source>
        <dbReference type="SAM" id="MobiDB-lite"/>
    </source>
</evidence>